<dbReference type="Gene3D" id="3.20.20.80">
    <property type="entry name" value="Glycosidases"/>
    <property type="match status" value="1"/>
</dbReference>
<reference evidence="9" key="2">
    <citation type="journal article" date="2014" name="ISME J.">
        <title>Microbial stratification in low pH oxic and suboxic macroscopic growths along an acid mine drainage.</title>
        <authorList>
            <person name="Mendez-Garcia C."/>
            <person name="Mesa V."/>
            <person name="Sprenger R.R."/>
            <person name="Richter M."/>
            <person name="Diez M.S."/>
            <person name="Solano J."/>
            <person name="Bargiela R."/>
            <person name="Golyshina O.V."/>
            <person name="Manteca A."/>
            <person name="Ramos J.L."/>
            <person name="Gallego J.R."/>
            <person name="Llorente I."/>
            <person name="Martins Dos Santos V.A."/>
            <person name="Jensen O.N."/>
            <person name="Pelaez A.I."/>
            <person name="Sanchez J."/>
            <person name="Ferrer M."/>
        </authorList>
    </citation>
    <scope>NUCLEOTIDE SEQUENCE</scope>
</reference>
<organism evidence="9">
    <name type="scientific">mine drainage metagenome</name>
    <dbReference type="NCBI Taxonomy" id="410659"/>
    <lineage>
        <taxon>unclassified sequences</taxon>
        <taxon>metagenomes</taxon>
        <taxon>ecological metagenomes</taxon>
    </lineage>
</organism>
<evidence type="ECO:0000256" key="6">
    <source>
        <dbReference type="ARBA" id="ARBA00023277"/>
    </source>
</evidence>
<dbReference type="PANTHER" id="PTHR32438">
    <property type="entry name" value="4-ALPHA-GLUCANOTRANSFERASE DPE1, CHLOROPLASTIC/AMYLOPLASTIC"/>
    <property type="match status" value="1"/>
</dbReference>
<feature type="non-terminal residue" evidence="9">
    <location>
        <position position="1"/>
    </location>
</feature>
<dbReference type="AlphaFoldDB" id="T0ZSL2"/>
<keyword evidence="5 9" id="KW-0808">Transferase</keyword>
<evidence type="ECO:0000256" key="7">
    <source>
        <dbReference type="ARBA" id="ARBA00031423"/>
    </source>
</evidence>
<protein>
    <recommendedName>
        <fullName evidence="3">4-alpha-glucanotransferase</fullName>
        <ecNumber evidence="3">2.4.1.25</ecNumber>
    </recommendedName>
    <alternativeName>
        <fullName evidence="7">Amylomaltase</fullName>
    </alternativeName>
    <alternativeName>
        <fullName evidence="8">Disproportionating enzyme</fullName>
    </alternativeName>
</protein>
<dbReference type="SUPFAM" id="SSF51445">
    <property type="entry name" value="(Trans)glycosidases"/>
    <property type="match status" value="1"/>
</dbReference>
<evidence type="ECO:0000256" key="8">
    <source>
        <dbReference type="ARBA" id="ARBA00031501"/>
    </source>
</evidence>
<evidence type="ECO:0000256" key="4">
    <source>
        <dbReference type="ARBA" id="ARBA00022676"/>
    </source>
</evidence>
<gene>
    <name evidence="9" type="ORF">B2A_06951</name>
</gene>
<dbReference type="Pfam" id="PF02446">
    <property type="entry name" value="Glyco_hydro_77"/>
    <property type="match status" value="1"/>
</dbReference>
<reference evidence="9" key="1">
    <citation type="submission" date="2013-08" db="EMBL/GenBank/DDBJ databases">
        <authorList>
            <person name="Mendez C."/>
            <person name="Richter M."/>
            <person name="Ferrer M."/>
            <person name="Sanchez J."/>
        </authorList>
    </citation>
    <scope>NUCLEOTIDE SEQUENCE</scope>
</reference>
<name>T0ZSL2_9ZZZZ</name>
<dbReference type="EMBL" id="AUZZ01004964">
    <property type="protein sequence ID" value="EQD51271.1"/>
    <property type="molecule type" value="Genomic_DNA"/>
</dbReference>
<accession>T0ZSL2</accession>
<evidence type="ECO:0000256" key="3">
    <source>
        <dbReference type="ARBA" id="ARBA00012560"/>
    </source>
</evidence>
<comment type="similarity">
    <text evidence="2">Belongs to the disproportionating enzyme family.</text>
</comment>
<evidence type="ECO:0000256" key="5">
    <source>
        <dbReference type="ARBA" id="ARBA00022679"/>
    </source>
</evidence>
<dbReference type="PANTHER" id="PTHR32438:SF5">
    <property type="entry name" value="4-ALPHA-GLUCANOTRANSFERASE DPE1, CHLOROPLASTIC_AMYLOPLASTIC"/>
    <property type="match status" value="1"/>
</dbReference>
<dbReference type="GO" id="GO:0005975">
    <property type="term" value="P:carbohydrate metabolic process"/>
    <property type="evidence" value="ECO:0007669"/>
    <property type="project" value="InterPro"/>
</dbReference>
<keyword evidence="9" id="KW-0378">Hydrolase</keyword>
<keyword evidence="4 9" id="KW-0328">Glycosyltransferase</keyword>
<comment type="caution">
    <text evidence="9">The sequence shown here is derived from an EMBL/GenBank/DDBJ whole genome shotgun (WGS) entry which is preliminary data.</text>
</comment>
<dbReference type="InterPro" id="IPR017853">
    <property type="entry name" value="GH"/>
</dbReference>
<evidence type="ECO:0000256" key="1">
    <source>
        <dbReference type="ARBA" id="ARBA00000439"/>
    </source>
</evidence>
<evidence type="ECO:0000256" key="2">
    <source>
        <dbReference type="ARBA" id="ARBA00005684"/>
    </source>
</evidence>
<sequence length="170" mass="19721">WWSWPEPLREREPAALRRLRHERVARIEQVRAEQFAFFVQWRRLQDYAHAHGVRLFGDLPFYIGPMSAETWTDREQFQLTPEGRPAAVAGVPPDYFCEGGQVWGNPLYDWTAMGRDGFAFWRARVRAQLGRVDLLRVDHFRAFAAHWAIPAGAPDARGGRWCPTPGHEVL</sequence>
<keyword evidence="6" id="KW-0119">Carbohydrate metabolism</keyword>
<dbReference type="EC" id="2.4.1.25" evidence="3"/>
<dbReference type="GO" id="GO:0016787">
    <property type="term" value="F:hydrolase activity"/>
    <property type="evidence" value="ECO:0007669"/>
    <property type="project" value="UniProtKB-KW"/>
</dbReference>
<feature type="non-terminal residue" evidence="9">
    <location>
        <position position="170"/>
    </location>
</feature>
<evidence type="ECO:0000313" key="9">
    <source>
        <dbReference type="EMBL" id="EQD51271.1"/>
    </source>
</evidence>
<proteinExistence type="inferred from homology"/>
<dbReference type="GO" id="GO:0004134">
    <property type="term" value="F:4-alpha-glucanotransferase activity"/>
    <property type="evidence" value="ECO:0007669"/>
    <property type="project" value="UniProtKB-EC"/>
</dbReference>
<comment type="catalytic activity">
    <reaction evidence="1">
        <text>Transfers a segment of a (1-&gt;4)-alpha-D-glucan to a new position in an acceptor, which may be glucose or a (1-&gt;4)-alpha-D-glucan.</text>
        <dbReference type="EC" id="2.4.1.25"/>
    </reaction>
</comment>
<dbReference type="InterPro" id="IPR003385">
    <property type="entry name" value="Glyco_hydro_77"/>
</dbReference>